<protein>
    <submittedName>
        <fullName evidence="2">Unnamed protein product</fullName>
    </submittedName>
</protein>
<evidence type="ECO:0000313" key="3">
    <source>
        <dbReference type="Proteomes" id="UP001165121"/>
    </source>
</evidence>
<feature type="region of interest" description="Disordered" evidence="1">
    <location>
        <begin position="66"/>
        <end position="93"/>
    </location>
</feature>
<evidence type="ECO:0000313" key="2">
    <source>
        <dbReference type="EMBL" id="GMF47019.1"/>
    </source>
</evidence>
<name>A0A9W7CY33_9STRA</name>
<sequence>MSEVSITGTPHPLLLIGEQKMDAARRGHTCSVEHQVAGGHSSSHTTDVIPRTMESLEDLLRREGRALSANSRRWPPGKRFPTKTRPAPPKSVAAPKPVVKLALPAEWGQSRQQKEAFKEIMVTADAMQKSMPDQLISDAQAIHGDSAAYPDSDSEGWMEYEDVDSGEDMSDAEDKPPISVLTLLLAILRGSVVDVAANGHCGWVAIFAALYNEEEGLEQPADSVTAKTNVLKRRVINDMLANLVDESKLHRSDMRAEAMTLGCEDGDAVQDSRESA</sequence>
<accession>A0A9W7CY33</accession>
<dbReference type="OrthoDB" id="122381at2759"/>
<organism evidence="2 3">
    <name type="scientific">Phytophthora fragariaefolia</name>
    <dbReference type="NCBI Taxonomy" id="1490495"/>
    <lineage>
        <taxon>Eukaryota</taxon>
        <taxon>Sar</taxon>
        <taxon>Stramenopiles</taxon>
        <taxon>Oomycota</taxon>
        <taxon>Peronosporomycetes</taxon>
        <taxon>Peronosporales</taxon>
        <taxon>Peronosporaceae</taxon>
        <taxon>Phytophthora</taxon>
    </lineage>
</organism>
<dbReference type="Proteomes" id="UP001165121">
    <property type="component" value="Unassembled WGS sequence"/>
</dbReference>
<evidence type="ECO:0000256" key="1">
    <source>
        <dbReference type="SAM" id="MobiDB-lite"/>
    </source>
</evidence>
<dbReference type="AlphaFoldDB" id="A0A9W7CY33"/>
<comment type="caution">
    <text evidence="2">The sequence shown here is derived from an EMBL/GenBank/DDBJ whole genome shotgun (WGS) entry which is preliminary data.</text>
</comment>
<keyword evidence="3" id="KW-1185">Reference proteome</keyword>
<gene>
    <name evidence="2" type="ORF">Pfra01_001756600</name>
</gene>
<proteinExistence type="predicted"/>
<reference evidence="2" key="1">
    <citation type="submission" date="2023-04" db="EMBL/GenBank/DDBJ databases">
        <title>Phytophthora fragariaefolia NBRC 109709.</title>
        <authorList>
            <person name="Ichikawa N."/>
            <person name="Sato H."/>
            <person name="Tonouchi N."/>
        </authorList>
    </citation>
    <scope>NUCLEOTIDE SEQUENCE</scope>
    <source>
        <strain evidence="2">NBRC 109709</strain>
    </source>
</reference>
<dbReference type="EMBL" id="BSXT01002067">
    <property type="protein sequence ID" value="GMF47019.1"/>
    <property type="molecule type" value="Genomic_DNA"/>
</dbReference>